<name>R9BSA8_9CLOT</name>
<accession>R9BSA8</accession>
<organism evidence="1 2">
    <name type="scientific">Clostridium sartagoforme AAU1</name>
    <dbReference type="NCBI Taxonomy" id="1202534"/>
    <lineage>
        <taxon>Bacteria</taxon>
        <taxon>Bacillati</taxon>
        <taxon>Bacillota</taxon>
        <taxon>Clostridia</taxon>
        <taxon>Eubacteriales</taxon>
        <taxon>Clostridiaceae</taxon>
        <taxon>Clostridium</taxon>
    </lineage>
</organism>
<dbReference type="AlphaFoldDB" id="R9BSA8"/>
<dbReference type="PATRIC" id="fig|1202534.3.peg.3862"/>
<dbReference type="EMBL" id="ASRV01000236">
    <property type="protein sequence ID" value="EOR19948.1"/>
    <property type="molecule type" value="Genomic_DNA"/>
</dbReference>
<gene>
    <name evidence="1" type="ORF">A500_19359</name>
</gene>
<dbReference type="RefSeq" id="WP_016209079.1">
    <property type="nucleotide sequence ID" value="NZ_ASRV01000236.1"/>
</dbReference>
<protein>
    <submittedName>
        <fullName evidence="1">Prophage antirepressor</fullName>
    </submittedName>
</protein>
<comment type="caution">
    <text evidence="1">The sequence shown here is derived from an EMBL/GenBank/DDBJ whole genome shotgun (WGS) entry which is preliminary data.</text>
</comment>
<evidence type="ECO:0000313" key="1">
    <source>
        <dbReference type="EMBL" id="EOR19948.1"/>
    </source>
</evidence>
<reference evidence="1 2" key="1">
    <citation type="submission" date="2013-03" db="EMBL/GenBank/DDBJ databases">
        <title>Whole genome shotgun sequencing of Clostridium sartagoforme AAU1.</title>
        <authorList>
            <person name="Joshi C.G."/>
            <person name="Duggirala S.M."/>
            <person name="Nathani N.M."/>
            <person name="Bhatt V.D."/>
            <person name="Patel A.K."/>
            <person name="Pandya P.R."/>
            <person name="KaPatel J.A."/>
        </authorList>
    </citation>
    <scope>NUCLEOTIDE SEQUENCE [LARGE SCALE GENOMIC DNA]</scope>
    <source>
        <strain evidence="1 2">AAU1</strain>
    </source>
</reference>
<sequence>MEKRLSVIMEKIVLEKNFKIYGTYENPLFLVKDVSTWRDYSNGNVSKLVNLVDEEEKVRNIITTPGGNQES</sequence>
<keyword evidence="2" id="KW-1185">Reference proteome</keyword>
<evidence type="ECO:0000313" key="2">
    <source>
        <dbReference type="Proteomes" id="UP000013988"/>
    </source>
</evidence>
<dbReference type="Proteomes" id="UP000013988">
    <property type="component" value="Unassembled WGS sequence"/>
</dbReference>
<proteinExistence type="predicted"/>